<evidence type="ECO:0000313" key="5">
    <source>
        <dbReference type="Proteomes" id="UP000067434"/>
    </source>
</evidence>
<reference evidence="4 5" key="1">
    <citation type="journal article" date="2015" name="Stand. Genomic Sci.">
        <title>Complete genome sequence of and proposal of Thermofilum uzonense sp. nov. a novel hyperthermophilic crenarchaeon and emended description of the genus Thermofilum.</title>
        <authorList>
            <person name="Toshchakov S.V."/>
            <person name="Korzhenkov A.A."/>
            <person name="Samarov N.I."/>
            <person name="Mazunin I.O."/>
            <person name="Mozhey O.I."/>
            <person name="Shmyr I.S."/>
            <person name="Derbikova K.S."/>
            <person name="Taranov E.A."/>
            <person name="Dominova I.N."/>
            <person name="Bonch-Osmolovskaya E.A."/>
            <person name="Patrushev M.V."/>
            <person name="Podosokorskaya O.A."/>
            <person name="Kublanov I.V."/>
        </authorList>
    </citation>
    <scope>NUCLEOTIDE SEQUENCE [LARGE SCALE GENOMIC DNA]</scope>
    <source>
        <strain evidence="4 5">1807-2</strain>
    </source>
</reference>
<keyword evidence="1 2" id="KW-0129">CBS domain</keyword>
<dbReference type="EMBL" id="CP009961">
    <property type="protein sequence ID" value="AKG39177.1"/>
    <property type="molecule type" value="Genomic_DNA"/>
</dbReference>
<dbReference type="KEGG" id="thf:MA03_07950"/>
<feature type="domain" description="CBS" evidence="3">
    <location>
        <begin position="152"/>
        <end position="207"/>
    </location>
</feature>
<dbReference type="PATRIC" id="fig|1550241.5.peg.1649"/>
<organism evidence="4 5">
    <name type="scientific">Infirmifilum uzonense</name>
    <dbReference type="NCBI Taxonomy" id="1550241"/>
    <lineage>
        <taxon>Archaea</taxon>
        <taxon>Thermoproteota</taxon>
        <taxon>Thermoprotei</taxon>
        <taxon>Thermofilales</taxon>
        <taxon>Thermofilaceae</taxon>
        <taxon>Infirmifilum</taxon>
    </lineage>
</organism>
<dbReference type="PANTHER" id="PTHR43080">
    <property type="entry name" value="CBS DOMAIN-CONTAINING PROTEIN CBSX3, MITOCHONDRIAL"/>
    <property type="match status" value="1"/>
</dbReference>
<dbReference type="PROSITE" id="PS51371">
    <property type="entry name" value="CBS"/>
    <property type="match status" value="4"/>
</dbReference>
<evidence type="ECO:0000256" key="2">
    <source>
        <dbReference type="PROSITE-ProRule" id="PRU00703"/>
    </source>
</evidence>
<feature type="domain" description="CBS" evidence="3">
    <location>
        <begin position="89"/>
        <end position="148"/>
    </location>
</feature>
<dbReference type="SUPFAM" id="SSF54631">
    <property type="entry name" value="CBS-domain pair"/>
    <property type="match status" value="3"/>
</dbReference>
<dbReference type="HOGENOM" id="CLU_076812_0_0_2"/>
<accession>A0A0F7FIE5</accession>
<dbReference type="GeneID" id="25402155"/>
<dbReference type="InterPro" id="IPR000644">
    <property type="entry name" value="CBS_dom"/>
</dbReference>
<sequence>MRVSEIHIGRYPPALYLDVEASLMDVFLGMASKRVRHCPLVDGNGRLVGMVSVRDLIDFLGGKRFETVVGGLFGGDVLKALRATKARELSYKPPFVYVDSDLREVVETMLEKGVGALAVIDRDGKLRGLISERHLISLFADIETHVKVKEIMTSNFVSLSPSDTLAAGMKVMSERRVRRLPLISGGALEGIVTVKDMIGFLASEESLNSLSSGRVEAVYGVPLSYIASRPVLTVDPEEDVGKAILKMKNHNVGALMVAVGQRPIGILTERDVMSRLPRIRGVETFIDEMRQKIYASRVSF</sequence>
<name>A0A0F7FIE5_9CREN</name>
<keyword evidence="5" id="KW-1185">Reference proteome</keyword>
<dbReference type="STRING" id="1550241.MA03_07950"/>
<dbReference type="OrthoDB" id="65817at2157"/>
<dbReference type="AlphaFoldDB" id="A0A0F7FIE5"/>
<dbReference type="InterPro" id="IPR051257">
    <property type="entry name" value="Diverse_CBS-Domain"/>
</dbReference>
<evidence type="ECO:0000256" key="1">
    <source>
        <dbReference type="ARBA" id="ARBA00023122"/>
    </source>
</evidence>
<dbReference type="RefSeq" id="WP_052884731.1">
    <property type="nucleotide sequence ID" value="NZ_CP009961.1"/>
</dbReference>
<protein>
    <recommendedName>
        <fullName evidence="3">CBS domain-containing protein</fullName>
    </recommendedName>
</protein>
<dbReference type="Proteomes" id="UP000067434">
    <property type="component" value="Chromosome"/>
</dbReference>
<evidence type="ECO:0000313" key="4">
    <source>
        <dbReference type="EMBL" id="AKG39177.1"/>
    </source>
</evidence>
<evidence type="ECO:0000259" key="3">
    <source>
        <dbReference type="PROSITE" id="PS51371"/>
    </source>
</evidence>
<dbReference type="Gene3D" id="3.10.580.10">
    <property type="entry name" value="CBS-domain"/>
    <property type="match status" value="2"/>
</dbReference>
<dbReference type="InterPro" id="IPR046342">
    <property type="entry name" value="CBS_dom_sf"/>
</dbReference>
<feature type="domain" description="CBS" evidence="3">
    <location>
        <begin position="10"/>
        <end position="67"/>
    </location>
</feature>
<dbReference type="SMART" id="SM00116">
    <property type="entry name" value="CBS"/>
    <property type="match status" value="4"/>
</dbReference>
<feature type="domain" description="CBS" evidence="3">
    <location>
        <begin position="227"/>
        <end position="284"/>
    </location>
</feature>
<gene>
    <name evidence="4" type="ORF">MA03_07950</name>
</gene>
<dbReference type="PANTHER" id="PTHR43080:SF2">
    <property type="entry name" value="CBS DOMAIN-CONTAINING PROTEIN"/>
    <property type="match status" value="1"/>
</dbReference>
<proteinExistence type="predicted"/>
<dbReference type="Pfam" id="PF00571">
    <property type="entry name" value="CBS"/>
    <property type="match status" value="4"/>
</dbReference>